<comment type="caution">
    <text evidence="6">The sequence shown here is derived from an EMBL/GenBank/DDBJ whole genome shotgun (WGS) entry which is preliminary data.</text>
</comment>
<dbReference type="InterPro" id="IPR050482">
    <property type="entry name" value="Sensor_HK_TwoCompSys"/>
</dbReference>
<dbReference type="InterPro" id="IPR017205">
    <property type="entry name" value="Sig_transdc_His_kinase_ChrS"/>
</dbReference>
<evidence type="ECO:0000256" key="2">
    <source>
        <dbReference type="ARBA" id="ARBA00022777"/>
    </source>
</evidence>
<dbReference type="Pfam" id="PF07730">
    <property type="entry name" value="HisKA_3"/>
    <property type="match status" value="1"/>
</dbReference>
<dbReference type="RefSeq" id="WP_378968464.1">
    <property type="nucleotide sequence ID" value="NZ_JBHTBJ010000009.1"/>
</dbReference>
<dbReference type="InterPro" id="IPR011712">
    <property type="entry name" value="Sig_transdc_His_kin_sub3_dim/P"/>
</dbReference>
<gene>
    <name evidence="6" type="ORF">ACFQS1_15555</name>
</gene>
<feature type="transmembrane region" description="Helical" evidence="4">
    <location>
        <begin position="37"/>
        <end position="57"/>
    </location>
</feature>
<dbReference type="PANTHER" id="PTHR24421">
    <property type="entry name" value="NITRATE/NITRITE SENSOR PROTEIN NARX-RELATED"/>
    <property type="match status" value="1"/>
</dbReference>
<keyword evidence="4" id="KW-0812">Transmembrane</keyword>
<dbReference type="InterPro" id="IPR036890">
    <property type="entry name" value="HATPase_C_sf"/>
</dbReference>
<keyword evidence="2 6" id="KW-0418">Kinase</keyword>
<evidence type="ECO:0000256" key="1">
    <source>
        <dbReference type="ARBA" id="ARBA00022679"/>
    </source>
</evidence>
<evidence type="ECO:0000256" key="3">
    <source>
        <dbReference type="ARBA" id="ARBA00023012"/>
    </source>
</evidence>
<keyword evidence="4" id="KW-0472">Membrane</keyword>
<dbReference type="Pfam" id="PF02518">
    <property type="entry name" value="HATPase_c"/>
    <property type="match status" value="1"/>
</dbReference>
<protein>
    <submittedName>
        <fullName evidence="6">Sensor histidine kinase</fullName>
    </submittedName>
</protein>
<evidence type="ECO:0000313" key="6">
    <source>
        <dbReference type="EMBL" id="MFC7275404.1"/>
    </source>
</evidence>
<keyword evidence="7" id="KW-1185">Reference proteome</keyword>
<dbReference type="SUPFAM" id="SSF55874">
    <property type="entry name" value="ATPase domain of HSP90 chaperone/DNA topoisomerase II/histidine kinase"/>
    <property type="match status" value="1"/>
</dbReference>
<name>A0ABW2HRA0_9ACTN</name>
<evidence type="ECO:0000259" key="5">
    <source>
        <dbReference type="SMART" id="SM00387"/>
    </source>
</evidence>
<evidence type="ECO:0000313" key="7">
    <source>
        <dbReference type="Proteomes" id="UP001596548"/>
    </source>
</evidence>
<dbReference type="PANTHER" id="PTHR24421:SF62">
    <property type="entry name" value="SENSORY TRANSDUCTION HISTIDINE KINASE"/>
    <property type="match status" value="1"/>
</dbReference>
<dbReference type="PIRSF" id="PIRSF037434">
    <property type="entry name" value="STHK_ChrS"/>
    <property type="match status" value="1"/>
</dbReference>
<feature type="transmembrane region" description="Helical" evidence="4">
    <location>
        <begin position="132"/>
        <end position="153"/>
    </location>
</feature>
<sequence>MTDSDVHTRYSRWWDAYFGVIAVAVAAAILLGDDHPLWRRLLAAGVIAAMMLLHLALGHRPARGEAYGAVLATVQIVLFAVAVALVPFATWLLFALIPMMFVLTALRTAVPLVILVNLVTPAIDVVQAPRMLPADLLIALISASAGLWLGFWIHRVVEQNTERGRLIAELEASRAEVARLSHEAGVAAERARLAGEIHDTLAQGFTSIITLLQAADPALRDERLALAVRTAKENLAESRALVAALAPAALSEGSLPDSVRRQAARFTEETGTPATVRVTGDERALPTKVEVVLLRAAQEALTNVRRHAGAHEAAVLLAYAPAAVRLVVRDDGRGFDPATADGFGLNGMRARAEQVNGTLTVRSDPETGTTIELEVPA</sequence>
<feature type="domain" description="Histidine kinase/HSP90-like ATPase" evidence="5">
    <location>
        <begin position="288"/>
        <end position="377"/>
    </location>
</feature>
<dbReference type="Gene3D" id="1.20.5.1930">
    <property type="match status" value="1"/>
</dbReference>
<reference evidence="7" key="1">
    <citation type="journal article" date="2019" name="Int. J. Syst. Evol. Microbiol.">
        <title>The Global Catalogue of Microorganisms (GCM) 10K type strain sequencing project: providing services to taxonomists for standard genome sequencing and annotation.</title>
        <authorList>
            <consortium name="The Broad Institute Genomics Platform"/>
            <consortium name="The Broad Institute Genome Sequencing Center for Infectious Disease"/>
            <person name="Wu L."/>
            <person name="Ma J."/>
        </authorList>
    </citation>
    <scope>NUCLEOTIDE SEQUENCE [LARGE SCALE GENOMIC DNA]</scope>
    <source>
        <strain evidence="7">XZYJT-10</strain>
    </source>
</reference>
<feature type="transmembrane region" description="Helical" evidence="4">
    <location>
        <begin position="12"/>
        <end position="31"/>
    </location>
</feature>
<proteinExistence type="predicted"/>
<feature type="transmembrane region" description="Helical" evidence="4">
    <location>
        <begin position="100"/>
        <end position="120"/>
    </location>
</feature>
<accession>A0ABW2HRA0</accession>
<organism evidence="6 7">
    <name type="scientific">Paractinoplanes rhizophilus</name>
    <dbReference type="NCBI Taxonomy" id="1416877"/>
    <lineage>
        <taxon>Bacteria</taxon>
        <taxon>Bacillati</taxon>
        <taxon>Actinomycetota</taxon>
        <taxon>Actinomycetes</taxon>
        <taxon>Micromonosporales</taxon>
        <taxon>Micromonosporaceae</taxon>
        <taxon>Paractinoplanes</taxon>
    </lineage>
</organism>
<dbReference type="SMART" id="SM00387">
    <property type="entry name" value="HATPase_c"/>
    <property type="match status" value="1"/>
</dbReference>
<dbReference type="InterPro" id="IPR003594">
    <property type="entry name" value="HATPase_dom"/>
</dbReference>
<evidence type="ECO:0000256" key="4">
    <source>
        <dbReference type="SAM" id="Phobius"/>
    </source>
</evidence>
<keyword evidence="3" id="KW-0902">Two-component regulatory system</keyword>
<feature type="transmembrane region" description="Helical" evidence="4">
    <location>
        <begin position="69"/>
        <end position="94"/>
    </location>
</feature>
<dbReference type="CDD" id="cd16917">
    <property type="entry name" value="HATPase_UhpB-NarQ-NarX-like"/>
    <property type="match status" value="1"/>
</dbReference>
<dbReference type="EMBL" id="JBHTBJ010000009">
    <property type="protein sequence ID" value="MFC7275404.1"/>
    <property type="molecule type" value="Genomic_DNA"/>
</dbReference>
<dbReference type="Proteomes" id="UP001596548">
    <property type="component" value="Unassembled WGS sequence"/>
</dbReference>
<keyword evidence="4" id="KW-1133">Transmembrane helix</keyword>
<keyword evidence="1" id="KW-0808">Transferase</keyword>
<dbReference type="Gene3D" id="3.30.565.10">
    <property type="entry name" value="Histidine kinase-like ATPase, C-terminal domain"/>
    <property type="match status" value="1"/>
</dbReference>
<dbReference type="GO" id="GO:0016301">
    <property type="term" value="F:kinase activity"/>
    <property type="evidence" value="ECO:0007669"/>
    <property type="project" value="UniProtKB-KW"/>
</dbReference>